<evidence type="ECO:0000313" key="3">
    <source>
        <dbReference type="EMBL" id="ANF51044.1"/>
    </source>
</evidence>
<dbReference type="AlphaFoldDB" id="A0A172XVR5"/>
<name>A0A172XVR5_9FLAO</name>
<feature type="domain" description="DUF6705" evidence="2">
    <location>
        <begin position="22"/>
        <end position="199"/>
    </location>
</feature>
<accession>A0A172XVR5</accession>
<evidence type="ECO:0000313" key="4">
    <source>
        <dbReference type="Proteomes" id="UP000077824"/>
    </source>
</evidence>
<dbReference type="Proteomes" id="UP000077824">
    <property type="component" value="Chromosome"/>
</dbReference>
<feature type="transmembrane region" description="Helical" evidence="1">
    <location>
        <begin position="12"/>
        <end position="34"/>
    </location>
</feature>
<dbReference type="Pfam" id="PF20448">
    <property type="entry name" value="DUF6705"/>
    <property type="match status" value="1"/>
</dbReference>
<dbReference type="KEGG" id="chh:A0O34_11200"/>
<sequence>MNTEVLQKIIVLKFFNFKFIIMKNLLIIFSFIFIGCKAQQQIIPLETKGWPAEGSYRKDLNNDLNPYVGTWKGTFEGKTFIITFTKIKDYDTLGKYYKDRIKGRYKMLDASGNQLYSTYNLPEEKAKVSSLGFVNSTKAKLRFYFSDLCIGGQIVINFDNPQKTQMHYIYYTEQEMIVDDTGCAPYNEMPRGEFTLIKQ</sequence>
<protein>
    <recommendedName>
        <fullName evidence="2">DUF6705 domain-containing protein</fullName>
    </recommendedName>
</protein>
<evidence type="ECO:0000259" key="2">
    <source>
        <dbReference type="Pfam" id="PF20448"/>
    </source>
</evidence>
<keyword evidence="1" id="KW-1133">Transmembrane helix</keyword>
<dbReference type="STRING" id="1685010.A0O34_11200"/>
<dbReference type="EMBL" id="CP015199">
    <property type="protein sequence ID" value="ANF51044.1"/>
    <property type="molecule type" value="Genomic_DNA"/>
</dbReference>
<gene>
    <name evidence="3" type="ORF">A0O34_11200</name>
</gene>
<evidence type="ECO:0000256" key="1">
    <source>
        <dbReference type="SAM" id="Phobius"/>
    </source>
</evidence>
<reference evidence="3 4" key="1">
    <citation type="submission" date="2016-04" db="EMBL/GenBank/DDBJ databases">
        <title>Complete Genome Sequence of Chryseobacterium sp. IHBB 10212.</title>
        <authorList>
            <person name="Pal M."/>
            <person name="Swarnkar M.K."/>
            <person name="Kaushal K."/>
            <person name="Chhibber S."/>
            <person name="Singh A.K."/>
            <person name="Gulati A."/>
        </authorList>
    </citation>
    <scope>NUCLEOTIDE SEQUENCE [LARGE SCALE GENOMIC DNA]</scope>
    <source>
        <strain evidence="3 4">IHBB 10212</strain>
    </source>
</reference>
<keyword evidence="1" id="KW-0812">Transmembrane</keyword>
<keyword evidence="4" id="KW-1185">Reference proteome</keyword>
<keyword evidence="1" id="KW-0472">Membrane</keyword>
<dbReference type="InterPro" id="IPR046551">
    <property type="entry name" value="DUF6705"/>
</dbReference>
<proteinExistence type="predicted"/>
<organism evidence="3 4">
    <name type="scientific">Chryseobacterium glaciei</name>
    <dbReference type="NCBI Taxonomy" id="1685010"/>
    <lineage>
        <taxon>Bacteria</taxon>
        <taxon>Pseudomonadati</taxon>
        <taxon>Bacteroidota</taxon>
        <taxon>Flavobacteriia</taxon>
        <taxon>Flavobacteriales</taxon>
        <taxon>Weeksellaceae</taxon>
        <taxon>Chryseobacterium group</taxon>
        <taxon>Chryseobacterium</taxon>
    </lineage>
</organism>